<keyword evidence="2" id="KW-0449">Lipoprotein</keyword>
<evidence type="ECO:0000313" key="6">
    <source>
        <dbReference type="EMBL" id="KAK8581224.1"/>
    </source>
</evidence>
<dbReference type="PANTHER" id="PTHR31044:SF52">
    <property type="entry name" value="OS01G0631500 PROTEIN"/>
    <property type="match status" value="1"/>
</dbReference>
<dbReference type="InterPro" id="IPR012946">
    <property type="entry name" value="X8"/>
</dbReference>
<organism evidence="6 7">
    <name type="scientific">Hibiscus sabdariffa</name>
    <name type="common">roselle</name>
    <dbReference type="NCBI Taxonomy" id="183260"/>
    <lineage>
        <taxon>Eukaryota</taxon>
        <taxon>Viridiplantae</taxon>
        <taxon>Streptophyta</taxon>
        <taxon>Embryophyta</taxon>
        <taxon>Tracheophyta</taxon>
        <taxon>Spermatophyta</taxon>
        <taxon>Magnoliopsida</taxon>
        <taxon>eudicotyledons</taxon>
        <taxon>Gunneridae</taxon>
        <taxon>Pentapetalae</taxon>
        <taxon>rosids</taxon>
        <taxon>malvids</taxon>
        <taxon>Malvales</taxon>
        <taxon>Malvaceae</taxon>
        <taxon>Malvoideae</taxon>
        <taxon>Hibiscus</taxon>
    </lineage>
</organism>
<comment type="caution">
    <text evidence="6">The sequence shown here is derived from an EMBL/GenBank/DDBJ whole genome shotgun (WGS) entry which is preliminary data.</text>
</comment>
<comment type="subcellular location">
    <subcellularLocation>
        <location evidence="1">Cell membrane</location>
        <topology evidence="1">Lipid-anchor</topology>
        <topology evidence="1">GPI-anchor</topology>
    </subcellularLocation>
</comment>
<reference evidence="6 7" key="1">
    <citation type="journal article" date="2024" name="G3 (Bethesda)">
        <title>Genome assembly of Hibiscus sabdariffa L. provides insights into metabolisms of medicinal natural products.</title>
        <authorList>
            <person name="Kim T."/>
        </authorList>
    </citation>
    <scope>NUCLEOTIDE SEQUENCE [LARGE SCALE GENOMIC DNA]</scope>
    <source>
        <strain evidence="6">TK-2024</strain>
        <tissue evidence="6">Old leaves</tissue>
    </source>
</reference>
<dbReference type="Pfam" id="PF07983">
    <property type="entry name" value="X8"/>
    <property type="match status" value="1"/>
</dbReference>
<keyword evidence="2" id="KW-0325">Glycoprotein</keyword>
<accession>A0ABR2FJU2</accession>
<sequence>MDSRFKLVFAVFLLLQLLDFSRGNKIGVAYGRGATNLPSLDRVAQPYDLKFPRKGTNPNGSSWCVASKQAQKSDLQNSLDWVCGPGQADCSAIQPGNQCFEPNDLVSHASFAFNDYYKKHGATTEACNFGGIGIQVNKDPISDAARLVTTLVVELAASVTTLLYYSDLLPRNLNLERLTFVINIHGLPVSDSNSGFSPSIFLFSERARITLQGRNGIHWWNFELDTAPESS</sequence>
<dbReference type="SMART" id="SM00768">
    <property type="entry name" value="X8"/>
    <property type="match status" value="1"/>
</dbReference>
<keyword evidence="2" id="KW-0472">Membrane</keyword>
<evidence type="ECO:0000256" key="1">
    <source>
        <dbReference type="ARBA" id="ARBA00004609"/>
    </source>
</evidence>
<evidence type="ECO:0000256" key="3">
    <source>
        <dbReference type="ARBA" id="ARBA00022729"/>
    </source>
</evidence>
<proteinExistence type="predicted"/>
<gene>
    <name evidence="6" type="ORF">V6N12_071459</name>
</gene>
<keyword evidence="3 4" id="KW-0732">Signal</keyword>
<dbReference type="EMBL" id="JBBPBM010000006">
    <property type="protein sequence ID" value="KAK8581224.1"/>
    <property type="molecule type" value="Genomic_DNA"/>
</dbReference>
<feature type="chain" id="PRO_5045909114" description="X8 domain-containing protein" evidence="4">
    <location>
        <begin position="24"/>
        <end position="231"/>
    </location>
</feature>
<evidence type="ECO:0000259" key="5">
    <source>
        <dbReference type="SMART" id="SM00768"/>
    </source>
</evidence>
<evidence type="ECO:0000256" key="4">
    <source>
        <dbReference type="SAM" id="SignalP"/>
    </source>
</evidence>
<keyword evidence="7" id="KW-1185">Reference proteome</keyword>
<dbReference type="InterPro" id="IPR044788">
    <property type="entry name" value="X8_dom_prot"/>
</dbReference>
<evidence type="ECO:0000256" key="2">
    <source>
        <dbReference type="ARBA" id="ARBA00022622"/>
    </source>
</evidence>
<keyword evidence="2" id="KW-0336">GPI-anchor</keyword>
<evidence type="ECO:0000313" key="7">
    <source>
        <dbReference type="Proteomes" id="UP001472677"/>
    </source>
</evidence>
<feature type="signal peptide" evidence="4">
    <location>
        <begin position="1"/>
        <end position="23"/>
    </location>
</feature>
<protein>
    <recommendedName>
        <fullName evidence="5">X8 domain-containing protein</fullName>
    </recommendedName>
</protein>
<name>A0ABR2FJU2_9ROSI</name>
<dbReference type="Proteomes" id="UP001472677">
    <property type="component" value="Unassembled WGS sequence"/>
</dbReference>
<dbReference type="PANTHER" id="PTHR31044">
    <property type="entry name" value="BETA-1,3 GLUCANASE"/>
    <property type="match status" value="1"/>
</dbReference>
<feature type="domain" description="X8" evidence="5">
    <location>
        <begin position="62"/>
        <end position="145"/>
    </location>
</feature>
<dbReference type="Gene3D" id="1.20.58.1040">
    <property type="match status" value="1"/>
</dbReference>